<sequence length="146" mass="16723">MATCYNRYTRRYVYCSNWSRYGRWVALVVILVAAILFFFLMACISQRRRRKAGRTPLYMTGWTSKLPGGKLNGQSYNPQSNYQSAPPQYNQTQNQYPDGGYYGQNQNGANQSYFGGQRNDVEMQAPQNVYNNNQYAPPAGPPPAKY</sequence>
<gene>
    <name evidence="3" type="ORF">LTR05_006454</name>
</gene>
<keyword evidence="2" id="KW-0472">Membrane</keyword>
<keyword evidence="4" id="KW-1185">Reference proteome</keyword>
<dbReference type="AlphaFoldDB" id="A0AAN7SXE4"/>
<dbReference type="PANTHER" id="PTHR28187">
    <property type="entry name" value="PROTEIN RCR1-RELATED"/>
    <property type="match status" value="1"/>
</dbReference>
<dbReference type="GO" id="GO:0016192">
    <property type="term" value="P:vesicle-mediated transport"/>
    <property type="evidence" value="ECO:0007669"/>
    <property type="project" value="TreeGrafter"/>
</dbReference>
<name>A0AAN7SXE4_9EURO</name>
<dbReference type="EMBL" id="JAVRRJ010000006">
    <property type="protein sequence ID" value="KAK5083947.1"/>
    <property type="molecule type" value="Genomic_DNA"/>
</dbReference>
<feature type="compositionally biased region" description="Polar residues" evidence="1">
    <location>
        <begin position="72"/>
        <end position="85"/>
    </location>
</feature>
<evidence type="ECO:0000313" key="4">
    <source>
        <dbReference type="Proteomes" id="UP001309876"/>
    </source>
</evidence>
<dbReference type="InterPro" id="IPR020999">
    <property type="entry name" value="Chitin_synth_reg_RCR"/>
</dbReference>
<keyword evidence="2" id="KW-1133">Transmembrane helix</keyword>
<feature type="compositionally biased region" description="Polar residues" evidence="1">
    <location>
        <begin position="125"/>
        <end position="135"/>
    </location>
</feature>
<comment type="caution">
    <text evidence="3">The sequence shown here is derived from an EMBL/GenBank/DDBJ whole genome shotgun (WGS) entry which is preliminary data.</text>
</comment>
<evidence type="ECO:0000256" key="2">
    <source>
        <dbReference type="SAM" id="Phobius"/>
    </source>
</evidence>
<feature type="compositionally biased region" description="Low complexity" evidence="1">
    <location>
        <begin position="86"/>
        <end position="113"/>
    </location>
</feature>
<evidence type="ECO:0000256" key="1">
    <source>
        <dbReference type="SAM" id="MobiDB-lite"/>
    </source>
</evidence>
<organism evidence="3 4">
    <name type="scientific">Lithohypha guttulata</name>
    <dbReference type="NCBI Taxonomy" id="1690604"/>
    <lineage>
        <taxon>Eukaryota</taxon>
        <taxon>Fungi</taxon>
        <taxon>Dikarya</taxon>
        <taxon>Ascomycota</taxon>
        <taxon>Pezizomycotina</taxon>
        <taxon>Eurotiomycetes</taxon>
        <taxon>Chaetothyriomycetidae</taxon>
        <taxon>Chaetothyriales</taxon>
        <taxon>Trichomeriaceae</taxon>
        <taxon>Lithohypha</taxon>
    </lineage>
</organism>
<accession>A0AAN7SXE4</accession>
<dbReference type="Proteomes" id="UP001309876">
    <property type="component" value="Unassembled WGS sequence"/>
</dbReference>
<protein>
    <submittedName>
        <fullName evidence="3">Uncharacterized protein</fullName>
    </submittedName>
</protein>
<proteinExistence type="predicted"/>
<reference evidence="3 4" key="1">
    <citation type="submission" date="2023-08" db="EMBL/GenBank/DDBJ databases">
        <title>Black Yeasts Isolated from many extreme environments.</title>
        <authorList>
            <person name="Coleine C."/>
            <person name="Stajich J.E."/>
            <person name="Selbmann L."/>
        </authorList>
    </citation>
    <scope>NUCLEOTIDE SEQUENCE [LARGE SCALE GENOMIC DNA]</scope>
    <source>
        <strain evidence="3 4">CCFEE 5910</strain>
    </source>
</reference>
<evidence type="ECO:0000313" key="3">
    <source>
        <dbReference type="EMBL" id="KAK5083947.1"/>
    </source>
</evidence>
<feature type="region of interest" description="Disordered" evidence="1">
    <location>
        <begin position="62"/>
        <end position="146"/>
    </location>
</feature>
<feature type="transmembrane region" description="Helical" evidence="2">
    <location>
        <begin position="24"/>
        <end position="44"/>
    </location>
</feature>
<keyword evidence="2" id="KW-0812">Transmembrane</keyword>
<dbReference type="Pfam" id="PF12273">
    <property type="entry name" value="RCR"/>
    <property type="match status" value="1"/>
</dbReference>
<dbReference type="PANTHER" id="PTHR28187:SF1">
    <property type="entry name" value="PROTEIN RCR1-RELATED"/>
    <property type="match status" value="1"/>
</dbReference>